<dbReference type="InterPro" id="IPR001173">
    <property type="entry name" value="Glyco_trans_2-like"/>
</dbReference>
<keyword evidence="2" id="KW-0808">Transferase</keyword>
<sequence length="341" mass="40996">MTNNQVDYFSYVNCFSKTEKIHSILIKQDDIKISNITIAIPTYKRNGNLKEAVESSLNQMGFDETYQVLVVDNNPERNDETEKLILTYNDCRLSYYKNSENLGMFGNWNRLFTLAHSNYIVILHDDDILSPFFLRDISRVLNMYPNASVIQAEKVKWNEKERCRPILFNDVKQYGVQRISLESQFYKFYFQAPTGTLFRRQDVIELGGFNSDFYPSSDYIFMCNMIQKKEVYFYKKPLLIYRVGVNTTSKIETQIKWLDIEWCFKQFLCKFVSLPEWFKQYVKYSNMIIRFKSIKERDSNFIYSINDEDLKYPSYTYRIFYKIFDKFLEWYWVNNGIINKL</sequence>
<dbReference type="EMBL" id="QRZL01000001">
    <property type="protein sequence ID" value="RGV81414.1"/>
    <property type="molecule type" value="Genomic_DNA"/>
</dbReference>
<evidence type="ECO:0000313" key="3">
    <source>
        <dbReference type="Proteomes" id="UP000283678"/>
    </source>
</evidence>
<dbReference type="InterPro" id="IPR029044">
    <property type="entry name" value="Nucleotide-diphossugar_trans"/>
</dbReference>
<dbReference type="InterPro" id="IPR050834">
    <property type="entry name" value="Glycosyltransf_2"/>
</dbReference>
<dbReference type="Pfam" id="PF00535">
    <property type="entry name" value="Glycos_transf_2"/>
    <property type="match status" value="1"/>
</dbReference>
<dbReference type="AlphaFoldDB" id="A0A412ZKE3"/>
<organism evidence="2 3">
    <name type="scientific">Phocaeicola dorei</name>
    <dbReference type="NCBI Taxonomy" id="357276"/>
    <lineage>
        <taxon>Bacteria</taxon>
        <taxon>Pseudomonadati</taxon>
        <taxon>Bacteroidota</taxon>
        <taxon>Bacteroidia</taxon>
        <taxon>Bacteroidales</taxon>
        <taxon>Bacteroidaceae</taxon>
        <taxon>Phocaeicola</taxon>
    </lineage>
</organism>
<dbReference type="PANTHER" id="PTHR43685:SF2">
    <property type="entry name" value="GLYCOSYLTRANSFERASE 2-LIKE DOMAIN-CONTAINING PROTEIN"/>
    <property type="match status" value="1"/>
</dbReference>
<accession>A0A412ZKE3</accession>
<dbReference type="Proteomes" id="UP000283678">
    <property type="component" value="Unassembled WGS sequence"/>
</dbReference>
<reference evidence="2 3" key="1">
    <citation type="submission" date="2018-08" db="EMBL/GenBank/DDBJ databases">
        <title>A genome reference for cultivated species of the human gut microbiota.</title>
        <authorList>
            <person name="Zou Y."/>
            <person name="Xue W."/>
            <person name="Luo G."/>
        </authorList>
    </citation>
    <scope>NUCLEOTIDE SEQUENCE [LARGE SCALE GENOMIC DNA]</scope>
    <source>
        <strain evidence="2 3">AF14-1AC</strain>
    </source>
</reference>
<gene>
    <name evidence="2" type="ORF">DWW04_01620</name>
</gene>
<dbReference type="Gene3D" id="3.90.550.10">
    <property type="entry name" value="Spore Coat Polysaccharide Biosynthesis Protein SpsA, Chain A"/>
    <property type="match status" value="1"/>
</dbReference>
<dbReference type="RefSeq" id="WP_118428937.1">
    <property type="nucleotide sequence ID" value="NZ_QRZL01000001.1"/>
</dbReference>
<evidence type="ECO:0000259" key="1">
    <source>
        <dbReference type="Pfam" id="PF00535"/>
    </source>
</evidence>
<feature type="domain" description="Glycosyltransferase 2-like" evidence="1">
    <location>
        <begin position="37"/>
        <end position="206"/>
    </location>
</feature>
<dbReference type="PANTHER" id="PTHR43685">
    <property type="entry name" value="GLYCOSYLTRANSFERASE"/>
    <property type="match status" value="1"/>
</dbReference>
<dbReference type="SUPFAM" id="SSF53448">
    <property type="entry name" value="Nucleotide-diphospho-sugar transferases"/>
    <property type="match status" value="1"/>
</dbReference>
<protein>
    <submittedName>
        <fullName evidence="2">Glycosyltransferase family 2 protein</fullName>
    </submittedName>
</protein>
<evidence type="ECO:0000313" key="2">
    <source>
        <dbReference type="EMBL" id="RGV81414.1"/>
    </source>
</evidence>
<name>A0A412ZKE3_9BACT</name>
<comment type="caution">
    <text evidence="2">The sequence shown here is derived from an EMBL/GenBank/DDBJ whole genome shotgun (WGS) entry which is preliminary data.</text>
</comment>
<dbReference type="GO" id="GO:0016740">
    <property type="term" value="F:transferase activity"/>
    <property type="evidence" value="ECO:0007669"/>
    <property type="project" value="UniProtKB-KW"/>
</dbReference>
<proteinExistence type="predicted"/>